<proteinExistence type="predicted"/>
<dbReference type="EMBL" id="FODJ01000002">
    <property type="protein sequence ID" value="SEN86011.1"/>
    <property type="molecule type" value="Genomic_DNA"/>
</dbReference>
<reference evidence="1 2" key="1">
    <citation type="submission" date="2016-10" db="EMBL/GenBank/DDBJ databases">
        <authorList>
            <person name="de Groot N.N."/>
        </authorList>
    </citation>
    <scope>NUCLEOTIDE SEQUENCE [LARGE SCALE GENOMIC DNA]</scope>
    <source>
        <strain evidence="1 2">CGMCC 1.10434</strain>
    </source>
</reference>
<dbReference type="STRING" id="872970.SAMN04488134_102115"/>
<dbReference type="AlphaFoldDB" id="A0A1H8JZP7"/>
<protein>
    <submittedName>
        <fullName evidence="1">Uncharacterized protein</fullName>
    </submittedName>
</protein>
<keyword evidence="2" id="KW-1185">Reference proteome</keyword>
<gene>
    <name evidence="1" type="ORF">SAMN04488134_102115</name>
</gene>
<evidence type="ECO:0000313" key="2">
    <source>
        <dbReference type="Proteomes" id="UP000199300"/>
    </source>
</evidence>
<dbReference type="OrthoDB" id="2679997at2"/>
<dbReference type="Proteomes" id="UP000199300">
    <property type="component" value="Unassembled WGS sequence"/>
</dbReference>
<evidence type="ECO:0000313" key="1">
    <source>
        <dbReference type="EMBL" id="SEN86011.1"/>
    </source>
</evidence>
<organism evidence="1 2">
    <name type="scientific">Amphibacillus marinus</name>
    <dbReference type="NCBI Taxonomy" id="872970"/>
    <lineage>
        <taxon>Bacteria</taxon>
        <taxon>Bacillati</taxon>
        <taxon>Bacillota</taxon>
        <taxon>Bacilli</taxon>
        <taxon>Bacillales</taxon>
        <taxon>Bacillaceae</taxon>
        <taxon>Amphibacillus</taxon>
    </lineage>
</organism>
<accession>A0A1H8JZP7</accession>
<dbReference type="RefSeq" id="WP_091495248.1">
    <property type="nucleotide sequence ID" value="NZ_FODJ01000002.1"/>
</dbReference>
<sequence length="180" mass="20826">MQNWEKTKEKLIELDNSWEQLYQKLRNNHKQEDLIEPVLLGYYTHSLNLATAVNESSILNASFYIANHTAKPIEQLTICIKIDASLPYQFSGKYINENDHGKKAGQQTAWQLVENNHDQYWFTYLPEEGLLADRTIQFANFAITWKAEEAYSLSIEGFIYTNEYPDGQAVLNPIFIAVTD</sequence>
<name>A0A1H8JZP7_9BACI</name>